<proteinExistence type="predicted"/>
<keyword evidence="4" id="KW-1185">Reference proteome</keyword>
<evidence type="ECO:0008006" key="5">
    <source>
        <dbReference type="Google" id="ProtNLM"/>
    </source>
</evidence>
<feature type="compositionally biased region" description="Pro residues" evidence="1">
    <location>
        <begin position="28"/>
        <end position="38"/>
    </location>
</feature>
<organism evidence="3 4">
    <name type="scientific">Coprinopsis marcescibilis</name>
    <name type="common">Agaric fungus</name>
    <name type="synonym">Psathyrella marcescibilis</name>
    <dbReference type="NCBI Taxonomy" id="230819"/>
    <lineage>
        <taxon>Eukaryota</taxon>
        <taxon>Fungi</taxon>
        <taxon>Dikarya</taxon>
        <taxon>Basidiomycota</taxon>
        <taxon>Agaricomycotina</taxon>
        <taxon>Agaricomycetes</taxon>
        <taxon>Agaricomycetidae</taxon>
        <taxon>Agaricales</taxon>
        <taxon>Agaricineae</taxon>
        <taxon>Psathyrellaceae</taxon>
        <taxon>Coprinopsis</taxon>
    </lineage>
</organism>
<accession>A0A5C3KIV0</accession>
<gene>
    <name evidence="3" type="ORF">FA15DRAFT_674114</name>
</gene>
<dbReference type="EMBL" id="ML210324">
    <property type="protein sequence ID" value="TFK19807.1"/>
    <property type="molecule type" value="Genomic_DNA"/>
</dbReference>
<feature type="signal peptide" evidence="2">
    <location>
        <begin position="1"/>
        <end position="29"/>
    </location>
</feature>
<evidence type="ECO:0000313" key="3">
    <source>
        <dbReference type="EMBL" id="TFK19807.1"/>
    </source>
</evidence>
<sequence length="113" mass="12370">MKKTFSAADEAVFLLPLLFLSTLNPTCPTQPPPSPSSPSPTASQPFQTSAGAHPPDVARACSCMRMRNGGAGTDLRCVSRVMRREVHVLRVMRSSGWLRALTVIRRTRIPIPR</sequence>
<feature type="compositionally biased region" description="Low complexity" evidence="1">
    <location>
        <begin position="39"/>
        <end position="49"/>
    </location>
</feature>
<evidence type="ECO:0000256" key="2">
    <source>
        <dbReference type="SAM" id="SignalP"/>
    </source>
</evidence>
<feature type="region of interest" description="Disordered" evidence="1">
    <location>
        <begin position="26"/>
        <end position="54"/>
    </location>
</feature>
<name>A0A5C3KIV0_COPMA</name>
<keyword evidence="2" id="KW-0732">Signal</keyword>
<feature type="chain" id="PRO_5022674272" description="Secreted protein" evidence="2">
    <location>
        <begin position="30"/>
        <end position="113"/>
    </location>
</feature>
<evidence type="ECO:0000256" key="1">
    <source>
        <dbReference type="SAM" id="MobiDB-lite"/>
    </source>
</evidence>
<protein>
    <recommendedName>
        <fullName evidence="5">Secreted protein</fullName>
    </recommendedName>
</protein>
<evidence type="ECO:0000313" key="4">
    <source>
        <dbReference type="Proteomes" id="UP000307440"/>
    </source>
</evidence>
<dbReference type="Proteomes" id="UP000307440">
    <property type="component" value="Unassembled WGS sequence"/>
</dbReference>
<reference evidence="3 4" key="1">
    <citation type="journal article" date="2019" name="Nat. Ecol. Evol.">
        <title>Megaphylogeny resolves global patterns of mushroom evolution.</title>
        <authorList>
            <person name="Varga T."/>
            <person name="Krizsan K."/>
            <person name="Foldi C."/>
            <person name="Dima B."/>
            <person name="Sanchez-Garcia M."/>
            <person name="Sanchez-Ramirez S."/>
            <person name="Szollosi G.J."/>
            <person name="Szarkandi J.G."/>
            <person name="Papp V."/>
            <person name="Albert L."/>
            <person name="Andreopoulos W."/>
            <person name="Angelini C."/>
            <person name="Antonin V."/>
            <person name="Barry K.W."/>
            <person name="Bougher N.L."/>
            <person name="Buchanan P."/>
            <person name="Buyck B."/>
            <person name="Bense V."/>
            <person name="Catcheside P."/>
            <person name="Chovatia M."/>
            <person name="Cooper J."/>
            <person name="Damon W."/>
            <person name="Desjardin D."/>
            <person name="Finy P."/>
            <person name="Geml J."/>
            <person name="Haridas S."/>
            <person name="Hughes K."/>
            <person name="Justo A."/>
            <person name="Karasinski D."/>
            <person name="Kautmanova I."/>
            <person name="Kiss B."/>
            <person name="Kocsube S."/>
            <person name="Kotiranta H."/>
            <person name="LaButti K.M."/>
            <person name="Lechner B.E."/>
            <person name="Liimatainen K."/>
            <person name="Lipzen A."/>
            <person name="Lukacs Z."/>
            <person name="Mihaltcheva S."/>
            <person name="Morgado L.N."/>
            <person name="Niskanen T."/>
            <person name="Noordeloos M.E."/>
            <person name="Ohm R.A."/>
            <person name="Ortiz-Santana B."/>
            <person name="Ovrebo C."/>
            <person name="Racz N."/>
            <person name="Riley R."/>
            <person name="Savchenko A."/>
            <person name="Shiryaev A."/>
            <person name="Soop K."/>
            <person name="Spirin V."/>
            <person name="Szebenyi C."/>
            <person name="Tomsovsky M."/>
            <person name="Tulloss R.E."/>
            <person name="Uehling J."/>
            <person name="Grigoriev I.V."/>
            <person name="Vagvolgyi C."/>
            <person name="Papp T."/>
            <person name="Martin F.M."/>
            <person name="Miettinen O."/>
            <person name="Hibbett D.S."/>
            <person name="Nagy L.G."/>
        </authorList>
    </citation>
    <scope>NUCLEOTIDE SEQUENCE [LARGE SCALE GENOMIC DNA]</scope>
    <source>
        <strain evidence="3 4">CBS 121175</strain>
    </source>
</reference>
<dbReference type="AlphaFoldDB" id="A0A5C3KIV0"/>